<evidence type="ECO:0000313" key="4">
    <source>
        <dbReference type="Proteomes" id="UP000824176"/>
    </source>
</evidence>
<feature type="chain" id="PRO_5038723432" description="Cyclophilin-like domain-containing protein" evidence="1">
    <location>
        <begin position="22"/>
        <end position="160"/>
    </location>
</feature>
<gene>
    <name evidence="3" type="ORF">H9804_09515</name>
</gene>
<dbReference type="EMBL" id="DXAQ01000141">
    <property type="protein sequence ID" value="HIZ90174.1"/>
    <property type="molecule type" value="Genomic_DNA"/>
</dbReference>
<comment type="caution">
    <text evidence="3">The sequence shown here is derived from an EMBL/GenBank/DDBJ whole genome shotgun (WGS) entry which is preliminary data.</text>
</comment>
<proteinExistence type="predicted"/>
<reference evidence="3" key="2">
    <citation type="submission" date="2021-04" db="EMBL/GenBank/DDBJ databases">
        <authorList>
            <person name="Gilroy R."/>
        </authorList>
    </citation>
    <scope>NUCLEOTIDE SEQUENCE</scope>
    <source>
        <strain evidence="3">ChiW4-1371</strain>
    </source>
</reference>
<evidence type="ECO:0000256" key="1">
    <source>
        <dbReference type="SAM" id="SignalP"/>
    </source>
</evidence>
<sequence length="160" mass="17852">MNKFLLFILICFIIPINTACADNAGSSKEVNISQDNNSAGAESMENINITLDINGKIFNAVFYNNETAQKFAEMLPVTMNMTELNNNEKYYYLNTTLPVNSERVGTIKKGDIMLYGNNCIVIFYENFNTSYSYTKIGYIENPDNLSGALGTGSVNVTFKK</sequence>
<evidence type="ECO:0000313" key="3">
    <source>
        <dbReference type="EMBL" id="HIZ90174.1"/>
    </source>
</evidence>
<dbReference type="Pfam" id="PF18050">
    <property type="entry name" value="Cyclophil_like2"/>
    <property type="match status" value="1"/>
</dbReference>
<protein>
    <recommendedName>
        <fullName evidence="2">Cyclophilin-like domain-containing protein</fullName>
    </recommendedName>
</protein>
<accession>A0A9D2GVY7</accession>
<dbReference type="SUPFAM" id="SSF50891">
    <property type="entry name" value="Cyclophilin-like"/>
    <property type="match status" value="1"/>
</dbReference>
<keyword evidence="1" id="KW-0732">Signal</keyword>
<name>A0A9D2GVY7_9BACT</name>
<dbReference type="Proteomes" id="UP000824176">
    <property type="component" value="Unassembled WGS sequence"/>
</dbReference>
<dbReference type="Gene3D" id="2.40.100.20">
    <property type="match status" value="1"/>
</dbReference>
<dbReference type="AlphaFoldDB" id="A0A9D2GVY7"/>
<feature type="signal peptide" evidence="1">
    <location>
        <begin position="1"/>
        <end position="21"/>
    </location>
</feature>
<reference evidence="3" key="1">
    <citation type="journal article" date="2021" name="PeerJ">
        <title>Extensive microbial diversity within the chicken gut microbiome revealed by metagenomics and culture.</title>
        <authorList>
            <person name="Gilroy R."/>
            <person name="Ravi A."/>
            <person name="Getino M."/>
            <person name="Pursley I."/>
            <person name="Horton D.L."/>
            <person name="Alikhan N.F."/>
            <person name="Baker D."/>
            <person name="Gharbi K."/>
            <person name="Hall N."/>
            <person name="Watson M."/>
            <person name="Adriaenssens E.M."/>
            <person name="Foster-Nyarko E."/>
            <person name="Jarju S."/>
            <person name="Secka A."/>
            <person name="Antonio M."/>
            <person name="Oren A."/>
            <person name="Chaudhuri R.R."/>
            <person name="La Ragione R."/>
            <person name="Hildebrand F."/>
            <person name="Pallen M.J."/>
        </authorList>
    </citation>
    <scope>NUCLEOTIDE SEQUENCE</scope>
    <source>
        <strain evidence="3">ChiW4-1371</strain>
    </source>
</reference>
<dbReference type="InterPro" id="IPR029000">
    <property type="entry name" value="Cyclophilin-like_dom_sf"/>
</dbReference>
<evidence type="ECO:0000259" key="2">
    <source>
        <dbReference type="Pfam" id="PF18050"/>
    </source>
</evidence>
<dbReference type="InterPro" id="IPR041183">
    <property type="entry name" value="Cyclophilin-like"/>
</dbReference>
<organism evidence="3 4">
    <name type="scientific">Candidatus Mucispirillum faecigallinarum</name>
    <dbReference type="NCBI Taxonomy" id="2838699"/>
    <lineage>
        <taxon>Bacteria</taxon>
        <taxon>Pseudomonadati</taxon>
        <taxon>Deferribacterota</taxon>
        <taxon>Deferribacteres</taxon>
        <taxon>Deferribacterales</taxon>
        <taxon>Mucispirillaceae</taxon>
        <taxon>Mucispirillum</taxon>
    </lineage>
</organism>
<feature type="domain" description="Cyclophilin-like" evidence="2">
    <location>
        <begin position="51"/>
        <end position="159"/>
    </location>
</feature>